<dbReference type="InterPro" id="IPR016032">
    <property type="entry name" value="Sig_transdc_resp-reg_C-effctor"/>
</dbReference>
<reference evidence="2 3" key="1">
    <citation type="submission" date="2019-03" db="EMBL/GenBank/DDBJ databases">
        <title>Genomic Encyclopedia of Type Strains, Phase IV (KMG-IV): sequencing the most valuable type-strain genomes for metagenomic binning, comparative biology and taxonomic classification.</title>
        <authorList>
            <person name="Goeker M."/>
        </authorList>
    </citation>
    <scope>NUCLEOTIDE SEQUENCE [LARGE SCALE GENOMIC DNA]</scope>
    <source>
        <strain evidence="2 3">DSM 102969</strain>
    </source>
</reference>
<dbReference type="GO" id="GO:0003677">
    <property type="term" value="F:DNA binding"/>
    <property type="evidence" value="ECO:0007669"/>
    <property type="project" value="UniProtKB-KW"/>
</dbReference>
<proteinExistence type="predicted"/>
<dbReference type="Gene3D" id="1.10.10.10">
    <property type="entry name" value="Winged helix-like DNA-binding domain superfamily/Winged helix DNA-binding domain"/>
    <property type="match status" value="1"/>
</dbReference>
<dbReference type="InterPro" id="IPR036388">
    <property type="entry name" value="WH-like_DNA-bd_sf"/>
</dbReference>
<gene>
    <name evidence="2" type="ORF">EDD54_4316</name>
</gene>
<dbReference type="AlphaFoldDB" id="A0A4V3CV76"/>
<dbReference type="RefSeq" id="WP_126540632.1">
    <property type="nucleotide sequence ID" value="NZ_BSPM01000002.1"/>
</dbReference>
<dbReference type="Proteomes" id="UP000294547">
    <property type="component" value="Unassembled WGS sequence"/>
</dbReference>
<accession>A0A4V3CV76</accession>
<evidence type="ECO:0000313" key="3">
    <source>
        <dbReference type="Proteomes" id="UP000294547"/>
    </source>
</evidence>
<organism evidence="2 3">
    <name type="scientific">Oharaeibacter diazotrophicus</name>
    <dbReference type="NCBI Taxonomy" id="1920512"/>
    <lineage>
        <taxon>Bacteria</taxon>
        <taxon>Pseudomonadati</taxon>
        <taxon>Pseudomonadota</taxon>
        <taxon>Alphaproteobacteria</taxon>
        <taxon>Hyphomicrobiales</taxon>
        <taxon>Pleomorphomonadaceae</taxon>
        <taxon>Oharaeibacter</taxon>
    </lineage>
</organism>
<evidence type="ECO:0000259" key="1">
    <source>
        <dbReference type="SMART" id="SM00421"/>
    </source>
</evidence>
<keyword evidence="3" id="KW-1185">Reference proteome</keyword>
<dbReference type="OrthoDB" id="7917312at2"/>
<comment type="caution">
    <text evidence="2">The sequence shown here is derived from an EMBL/GenBank/DDBJ whole genome shotgun (WGS) entry which is preliminary data.</text>
</comment>
<dbReference type="EMBL" id="SNXY01000012">
    <property type="protein sequence ID" value="TDP81448.1"/>
    <property type="molecule type" value="Genomic_DNA"/>
</dbReference>
<dbReference type="GO" id="GO:0006355">
    <property type="term" value="P:regulation of DNA-templated transcription"/>
    <property type="evidence" value="ECO:0007669"/>
    <property type="project" value="InterPro"/>
</dbReference>
<protein>
    <submittedName>
        <fullName evidence="2">DNA-binding CsgD family transcriptional regulator</fullName>
    </submittedName>
</protein>
<dbReference type="SUPFAM" id="SSF46894">
    <property type="entry name" value="C-terminal effector domain of the bipartite response regulators"/>
    <property type="match status" value="1"/>
</dbReference>
<name>A0A4V3CV76_9HYPH</name>
<dbReference type="InterPro" id="IPR000792">
    <property type="entry name" value="Tscrpt_reg_LuxR_C"/>
</dbReference>
<dbReference type="SMART" id="SM00421">
    <property type="entry name" value="HTH_LUXR"/>
    <property type="match status" value="1"/>
</dbReference>
<evidence type="ECO:0000313" key="2">
    <source>
        <dbReference type="EMBL" id="TDP81448.1"/>
    </source>
</evidence>
<feature type="domain" description="HTH luxR-type" evidence="1">
    <location>
        <begin position="306"/>
        <end position="363"/>
    </location>
</feature>
<keyword evidence="2" id="KW-0238">DNA-binding</keyword>
<sequence length="372" mass="40072">MERGHLREQEMLDLVDRVYAAAADPGTWNDTLQALAEAFGGVGATMILHAVDAADVAAVSPALQGAVPDYVAHWCRHDSIGAEAFRSRLKGVFSDLDIFSTEAFRADPFYQEFRRDHGMRHLLCLVAATAEGDRLTVSIQFPTDVDEIDRARRVDFERLSRHLSRAMLLTTRLGGLATAGNELAEALGRLGFGAAVLDGRGAVLVANAAFERLVAGHLALARPKPRFRVAAVQTAFEAMVADALARTASGHPDFLALPRPDSRLPVYLRVVPLPRAGDDDPRRRHALVMVNDPLEGGGGVAAALMQAGLTAGEARVAELVGGGLVPARAAEELSLSEETVRTVLKKVFAKLDVGRQGELVRLVERITPLFRL</sequence>